<organism evidence="3">
    <name type="scientific">Trichophyton rubrum CBS 288.86</name>
    <dbReference type="NCBI Taxonomy" id="1215330"/>
    <lineage>
        <taxon>Eukaryota</taxon>
        <taxon>Fungi</taxon>
        <taxon>Dikarya</taxon>
        <taxon>Ascomycota</taxon>
        <taxon>Pezizomycotina</taxon>
        <taxon>Eurotiomycetes</taxon>
        <taxon>Eurotiomycetidae</taxon>
        <taxon>Onygenales</taxon>
        <taxon>Arthrodermataceae</taxon>
        <taxon>Trichophyton</taxon>
    </lineage>
</organism>
<dbReference type="InterPro" id="IPR049450">
    <property type="entry name" value="ACOT8-like_C"/>
</dbReference>
<evidence type="ECO:0008006" key="4">
    <source>
        <dbReference type="Google" id="ProtNLM"/>
    </source>
</evidence>
<dbReference type="InterPro" id="IPR029069">
    <property type="entry name" value="HotDog_dom_sf"/>
</dbReference>
<dbReference type="PANTHER" id="PTHR38110:SF1">
    <property type="entry name" value="THIOESTERASE DOMAIN-CONTAINING PROTEIN"/>
    <property type="match status" value="1"/>
</dbReference>
<dbReference type="Pfam" id="PF13622">
    <property type="entry name" value="4HBT_3"/>
    <property type="match status" value="1"/>
</dbReference>
<dbReference type="HOGENOM" id="CLU_050730_0_0_1"/>
<dbReference type="PANTHER" id="PTHR38110">
    <property type="entry name" value="CHROMOSOME 23, WHOLE GENOME SHOTGUN SEQUENCE"/>
    <property type="match status" value="1"/>
</dbReference>
<dbReference type="SUPFAM" id="SSF54637">
    <property type="entry name" value="Thioesterase/thiol ester dehydrase-isomerase"/>
    <property type="match status" value="1"/>
</dbReference>
<protein>
    <recommendedName>
        <fullName evidence="4">Thioesterase-like superfamily-domain-containing protein</fullName>
    </recommendedName>
</protein>
<dbReference type="OrthoDB" id="2532955at2759"/>
<evidence type="ECO:0000259" key="2">
    <source>
        <dbReference type="Pfam" id="PF20789"/>
    </source>
</evidence>
<dbReference type="InterPro" id="IPR052389">
    <property type="entry name" value="Sec_Metab_Biosynth-Assoc"/>
</dbReference>
<feature type="domain" description="Acyl-CoA thioesterase-like N-terminal HotDog" evidence="1">
    <location>
        <begin position="32"/>
        <end position="125"/>
    </location>
</feature>
<dbReference type="Proteomes" id="UP000023758">
    <property type="component" value="Unassembled WGS sequence"/>
</dbReference>
<gene>
    <name evidence="3" type="ORF">H103_06378</name>
</gene>
<name>A0A022VX18_TRIRU</name>
<sequence length="345" mass="38313">MATTQAESAASFAEAIAITPLSSHTYSANLRTEWCIGTVPHGGYVTSIFYAVARKHMKTTHPTYHKGAPDPITVYLTFIRRTNIGPALFTVVDTKLGSRTSTLHITLSQQEPEGNRREEVAGYITVSHIASEEGPSIERAFALTPPAPPVDFKQLTSTGQSGEWNGFKVAFGSMRKASRHVEFYAPPTSAMASRGFVEQWARFAPYGKVERWTDEALGFLADMFPMMLESFDDKPWDKRSKEEKEKEKYAVGKDGKLSPKGKFWYPTILLNLDVKKKLPAEGAEWLYSRVQTKKLHNGRMDLDVIIMDEKGEIVALSNHVALIIGAERNLSARKGSGKPNGESKI</sequence>
<evidence type="ECO:0000259" key="1">
    <source>
        <dbReference type="Pfam" id="PF13622"/>
    </source>
</evidence>
<dbReference type="InterPro" id="IPR042171">
    <property type="entry name" value="Acyl-CoA_hotdog"/>
</dbReference>
<dbReference type="Pfam" id="PF20789">
    <property type="entry name" value="4HBT_3C"/>
    <property type="match status" value="1"/>
</dbReference>
<accession>A0A022VX18</accession>
<dbReference type="InterPro" id="IPR049449">
    <property type="entry name" value="TesB_ACOT8-like_N"/>
</dbReference>
<dbReference type="Gene3D" id="2.40.160.210">
    <property type="entry name" value="Acyl-CoA thioesterase, double hotdog domain"/>
    <property type="match status" value="2"/>
</dbReference>
<proteinExistence type="predicted"/>
<dbReference type="EMBL" id="KK207889">
    <property type="protein sequence ID" value="EZF50278.1"/>
    <property type="molecule type" value="Genomic_DNA"/>
</dbReference>
<feature type="domain" description="Acyl-CoA thioesterase-like C-terminal" evidence="2">
    <location>
        <begin position="175"/>
        <end position="323"/>
    </location>
</feature>
<evidence type="ECO:0000313" key="3">
    <source>
        <dbReference type="EMBL" id="EZF50278.1"/>
    </source>
</evidence>
<reference evidence="3" key="1">
    <citation type="submission" date="2014-02" db="EMBL/GenBank/DDBJ databases">
        <title>The Genome Sequence of Trichophyton rubrum (morphotype fischeri) CBS 288.86.</title>
        <authorList>
            <consortium name="The Broad Institute Genomics Platform"/>
            <person name="Cuomo C.A."/>
            <person name="White T.C."/>
            <person name="Graser Y."/>
            <person name="Martinez-Rossi N."/>
            <person name="Heitman J."/>
            <person name="Young S.K."/>
            <person name="Zeng Q."/>
            <person name="Gargeya S."/>
            <person name="Abouelleil A."/>
            <person name="Alvarado L."/>
            <person name="Chapman S.B."/>
            <person name="Gainer-Dewar J."/>
            <person name="Goldberg J."/>
            <person name="Griggs A."/>
            <person name="Gujja S."/>
            <person name="Hansen M."/>
            <person name="Howarth C."/>
            <person name="Imamovic A."/>
            <person name="Larimer J."/>
            <person name="Martinez D."/>
            <person name="Murphy C."/>
            <person name="Pearson M.D."/>
            <person name="Persinoti G."/>
            <person name="Poon T."/>
            <person name="Priest M."/>
            <person name="Roberts A.D."/>
            <person name="Saif S."/>
            <person name="Shea T.D."/>
            <person name="Sykes S.N."/>
            <person name="Wortman J."/>
            <person name="Nusbaum C."/>
            <person name="Birren B."/>
        </authorList>
    </citation>
    <scope>NUCLEOTIDE SEQUENCE [LARGE SCALE GENOMIC DNA]</scope>
    <source>
        <strain evidence="3">CBS 288.86</strain>
    </source>
</reference>
<dbReference type="AlphaFoldDB" id="A0A022VX18"/>